<name>A0A3R7PWF9_PENVA</name>
<dbReference type="Proteomes" id="UP000283509">
    <property type="component" value="Unassembled WGS sequence"/>
</dbReference>
<keyword evidence="3" id="KW-1185">Reference proteome</keyword>
<protein>
    <submittedName>
        <fullName evidence="2">Uncharacterized protein</fullName>
    </submittedName>
</protein>
<feature type="compositionally biased region" description="Polar residues" evidence="1">
    <location>
        <begin position="414"/>
        <end position="425"/>
    </location>
</feature>
<organism evidence="2 3">
    <name type="scientific">Penaeus vannamei</name>
    <name type="common">Whiteleg shrimp</name>
    <name type="synonym">Litopenaeus vannamei</name>
    <dbReference type="NCBI Taxonomy" id="6689"/>
    <lineage>
        <taxon>Eukaryota</taxon>
        <taxon>Metazoa</taxon>
        <taxon>Ecdysozoa</taxon>
        <taxon>Arthropoda</taxon>
        <taxon>Crustacea</taxon>
        <taxon>Multicrustacea</taxon>
        <taxon>Malacostraca</taxon>
        <taxon>Eumalacostraca</taxon>
        <taxon>Eucarida</taxon>
        <taxon>Decapoda</taxon>
        <taxon>Dendrobranchiata</taxon>
        <taxon>Penaeoidea</taxon>
        <taxon>Penaeidae</taxon>
        <taxon>Penaeus</taxon>
    </lineage>
</organism>
<reference evidence="2 3" key="2">
    <citation type="submission" date="2019-01" db="EMBL/GenBank/DDBJ databases">
        <title>The decoding of complex shrimp genome reveals the adaptation for benthos swimmer, frequently molting mechanism and breeding impact on genome.</title>
        <authorList>
            <person name="Sun Y."/>
            <person name="Gao Y."/>
            <person name="Yu Y."/>
        </authorList>
    </citation>
    <scope>NUCLEOTIDE SEQUENCE [LARGE SCALE GENOMIC DNA]</scope>
    <source>
        <tissue evidence="2">Muscle</tissue>
    </source>
</reference>
<comment type="caution">
    <text evidence="2">The sequence shown here is derived from an EMBL/GenBank/DDBJ whole genome shotgun (WGS) entry which is preliminary data.</text>
</comment>
<reference evidence="2 3" key="1">
    <citation type="submission" date="2018-04" db="EMBL/GenBank/DDBJ databases">
        <authorList>
            <person name="Zhang X."/>
            <person name="Yuan J."/>
            <person name="Li F."/>
            <person name="Xiang J."/>
        </authorList>
    </citation>
    <scope>NUCLEOTIDE SEQUENCE [LARGE SCALE GENOMIC DNA]</scope>
    <source>
        <tissue evidence="2">Muscle</tissue>
    </source>
</reference>
<gene>
    <name evidence="2" type="ORF">C7M84_020539</name>
</gene>
<sequence length="425" mass="45758">MAPSHLLPRQAVHIGEVQGTLQVLERTVDPRMDSSRRALCVSQGLWLEMVGDANLPYYPVWKSLQVVQNTLLHLKTGECSRRSLYSLSPELGTGLALHTTATPGLLSDARVMGRGAPAVSVPPVPESSAASNSSRWHASSRAGGLLLGMSEVIVESETVCTTSSGSRKEAYPSTVPRRTFRGFGWVTLSFRWMVKARSTSATAGVGWPETPCNALELACKCTPGRRVTASLFTIVTSDPVAKKQENGLPSASRTILGHPVNPVLGWLFSSRCASTAARKQGDSTRAVLAKGTHSSPSHHSCSTDLFLPGSRWCDGPPSDGSHTRVAADFLSCEETICRVMLQQGFELAVNLCQEQRMQVSHQPAPLVVERPRRTPGQVWLHRDTAPTLTPLHSEGYPLTALCGDSTERHGRGLPSTQIGRSLSVG</sequence>
<dbReference type="EMBL" id="QCYY01004045">
    <property type="protein sequence ID" value="ROT61656.1"/>
    <property type="molecule type" value="Genomic_DNA"/>
</dbReference>
<feature type="region of interest" description="Disordered" evidence="1">
    <location>
        <begin position="405"/>
        <end position="425"/>
    </location>
</feature>
<dbReference type="AlphaFoldDB" id="A0A3R7PWF9"/>
<evidence type="ECO:0000313" key="2">
    <source>
        <dbReference type="EMBL" id="ROT61656.1"/>
    </source>
</evidence>
<accession>A0A3R7PWF9</accession>
<evidence type="ECO:0000256" key="1">
    <source>
        <dbReference type="SAM" id="MobiDB-lite"/>
    </source>
</evidence>
<evidence type="ECO:0000313" key="3">
    <source>
        <dbReference type="Proteomes" id="UP000283509"/>
    </source>
</evidence>
<proteinExistence type="predicted"/>